<evidence type="ECO:0000256" key="1">
    <source>
        <dbReference type="ARBA" id="ARBA00023015"/>
    </source>
</evidence>
<keyword evidence="6" id="KW-1185">Reference proteome</keyword>
<organism evidence="5 6">
    <name type="scientific">Thermomonospora cellulosilytica</name>
    <dbReference type="NCBI Taxonomy" id="1411118"/>
    <lineage>
        <taxon>Bacteria</taxon>
        <taxon>Bacillati</taxon>
        <taxon>Actinomycetota</taxon>
        <taxon>Actinomycetes</taxon>
        <taxon>Streptosporangiales</taxon>
        <taxon>Thermomonosporaceae</taxon>
        <taxon>Thermomonospora</taxon>
    </lineage>
</organism>
<evidence type="ECO:0000256" key="3">
    <source>
        <dbReference type="SAM" id="MobiDB-lite"/>
    </source>
</evidence>
<evidence type="ECO:0000256" key="4">
    <source>
        <dbReference type="SAM" id="Phobius"/>
    </source>
</evidence>
<keyword evidence="4" id="KW-0472">Membrane</keyword>
<name>A0A7W3MUF7_9ACTN</name>
<protein>
    <submittedName>
        <fullName evidence="5">Anti-sigma factor RsiW</fullName>
    </submittedName>
</protein>
<evidence type="ECO:0000313" key="6">
    <source>
        <dbReference type="Proteomes" id="UP000539313"/>
    </source>
</evidence>
<keyword evidence="4" id="KW-0812">Transmembrane</keyword>
<feature type="transmembrane region" description="Helical" evidence="4">
    <location>
        <begin position="98"/>
        <end position="117"/>
    </location>
</feature>
<accession>A0A7W3MUF7</accession>
<feature type="region of interest" description="Disordered" evidence="3">
    <location>
        <begin position="128"/>
        <end position="153"/>
    </location>
</feature>
<evidence type="ECO:0000256" key="2">
    <source>
        <dbReference type="ARBA" id="ARBA00023163"/>
    </source>
</evidence>
<dbReference type="Gene3D" id="1.10.10.1320">
    <property type="entry name" value="Anti-sigma factor, zinc-finger domain"/>
    <property type="match status" value="1"/>
</dbReference>
<proteinExistence type="predicted"/>
<keyword evidence="2" id="KW-0804">Transcription</keyword>
<dbReference type="InterPro" id="IPR041916">
    <property type="entry name" value="Anti_sigma_zinc_sf"/>
</dbReference>
<keyword evidence="4" id="KW-1133">Transmembrane helix</keyword>
<dbReference type="RefSeq" id="WP_182704257.1">
    <property type="nucleotide sequence ID" value="NZ_JACJII010000001.1"/>
</dbReference>
<dbReference type="Proteomes" id="UP000539313">
    <property type="component" value="Unassembled WGS sequence"/>
</dbReference>
<dbReference type="AlphaFoldDB" id="A0A7W3MUF7"/>
<sequence>MNPAHLDHDALADLAEGLLDDTHAASANAHLDSCAECRERSAEIADVSRILADVPVPPMPAELAERIEAAITAEAMATAGVASISHHRRARERGKRHLRVIGAAAATVAVVGAGAFVGTELMGGSLLDGDDHAATSHAPPADPPRETPAVGPQAPFTVVRSGTAYQTATLGDQVTALVPRSRTLPALASVPDRLQGCVQGITRGAKPVLVDAATYENREATVVVVPTDSSTWRVVVAGPSCSATDSDIVEETTIPARTP</sequence>
<gene>
    <name evidence="5" type="ORF">HNR21_001005</name>
</gene>
<comment type="caution">
    <text evidence="5">The sequence shown here is derived from an EMBL/GenBank/DDBJ whole genome shotgun (WGS) entry which is preliminary data.</text>
</comment>
<evidence type="ECO:0000313" key="5">
    <source>
        <dbReference type="EMBL" id="MBA9002123.1"/>
    </source>
</evidence>
<dbReference type="EMBL" id="JACJII010000001">
    <property type="protein sequence ID" value="MBA9002123.1"/>
    <property type="molecule type" value="Genomic_DNA"/>
</dbReference>
<reference evidence="5 6" key="1">
    <citation type="submission" date="2020-08" db="EMBL/GenBank/DDBJ databases">
        <title>Sequencing the genomes of 1000 actinobacteria strains.</title>
        <authorList>
            <person name="Klenk H.-P."/>
        </authorList>
    </citation>
    <scope>NUCLEOTIDE SEQUENCE [LARGE SCALE GENOMIC DNA]</scope>
    <source>
        <strain evidence="5 6">DSM 45823</strain>
    </source>
</reference>
<keyword evidence="1" id="KW-0805">Transcription regulation</keyword>